<gene>
    <name evidence="7" type="ORF">ENN26_08575</name>
</gene>
<evidence type="ECO:0000256" key="3">
    <source>
        <dbReference type="ARBA" id="ARBA00022490"/>
    </source>
</evidence>
<feature type="domain" description="Alanyl-transfer RNA synthetases family profile" evidence="6">
    <location>
        <begin position="1"/>
        <end position="251"/>
    </location>
</feature>
<dbReference type="EMBL" id="DSAY01000158">
    <property type="protein sequence ID" value="HDP15807.1"/>
    <property type="molecule type" value="Genomic_DNA"/>
</dbReference>
<comment type="cofactor">
    <cofactor evidence="1">
        <name>Zn(2+)</name>
        <dbReference type="ChEBI" id="CHEBI:29105"/>
    </cofactor>
</comment>
<dbReference type="GO" id="GO:0006419">
    <property type="term" value="P:alanyl-tRNA aminoacylation"/>
    <property type="evidence" value="ECO:0007669"/>
    <property type="project" value="InterPro"/>
</dbReference>
<dbReference type="GO" id="GO:0046872">
    <property type="term" value="F:metal ion binding"/>
    <property type="evidence" value="ECO:0007669"/>
    <property type="project" value="UniProtKB-KW"/>
</dbReference>
<dbReference type="Gene3D" id="3.30.980.10">
    <property type="entry name" value="Threonyl-trna Synthetase, Chain A, domain 2"/>
    <property type="match status" value="1"/>
</dbReference>
<dbReference type="InterPro" id="IPR012947">
    <property type="entry name" value="tRNA_SAD"/>
</dbReference>
<dbReference type="GO" id="GO:0002161">
    <property type="term" value="F:aminoacyl-tRNA deacylase activity"/>
    <property type="evidence" value="ECO:0007669"/>
    <property type="project" value="UniProtKB-ARBA"/>
</dbReference>
<dbReference type="Pfam" id="PF07973">
    <property type="entry name" value="tRNA_SAD"/>
    <property type="match status" value="1"/>
</dbReference>
<dbReference type="Gene3D" id="2.40.30.130">
    <property type="match status" value="1"/>
</dbReference>
<keyword evidence="4" id="KW-0479">Metal-binding</keyword>
<dbReference type="SMART" id="SM00863">
    <property type="entry name" value="tRNA_SAD"/>
    <property type="match status" value="1"/>
</dbReference>
<comment type="caution">
    <text evidence="7">The sequence shown here is derived from an EMBL/GenBank/DDBJ whole genome shotgun (WGS) entry which is preliminary data.</text>
</comment>
<dbReference type="Pfam" id="PF01411">
    <property type="entry name" value="tRNA-synt_2c"/>
    <property type="match status" value="1"/>
</dbReference>
<proteinExistence type="predicted"/>
<dbReference type="AlphaFoldDB" id="A0A7C1GB85"/>
<reference evidence="7" key="1">
    <citation type="journal article" date="2020" name="mSystems">
        <title>Genome- and Community-Level Interaction Insights into Carbon Utilization and Element Cycling Functions of Hydrothermarchaeota in Hydrothermal Sediment.</title>
        <authorList>
            <person name="Zhou Z."/>
            <person name="Liu Y."/>
            <person name="Xu W."/>
            <person name="Pan J."/>
            <person name="Luo Z.H."/>
            <person name="Li M."/>
        </authorList>
    </citation>
    <scope>NUCLEOTIDE SEQUENCE [LARGE SCALE GENOMIC DNA]</scope>
    <source>
        <strain evidence="7">SpSt-116</strain>
    </source>
</reference>
<dbReference type="InterPro" id="IPR051335">
    <property type="entry name" value="Alanyl-tRNA_Editing_Enzymes"/>
</dbReference>
<dbReference type="GO" id="GO:0004813">
    <property type="term" value="F:alanine-tRNA ligase activity"/>
    <property type="evidence" value="ECO:0007669"/>
    <property type="project" value="InterPro"/>
</dbReference>
<dbReference type="GO" id="GO:0003676">
    <property type="term" value="F:nucleic acid binding"/>
    <property type="evidence" value="ECO:0007669"/>
    <property type="project" value="InterPro"/>
</dbReference>
<accession>A0A7C1GB85</accession>
<evidence type="ECO:0000256" key="2">
    <source>
        <dbReference type="ARBA" id="ARBA00004496"/>
    </source>
</evidence>
<evidence type="ECO:0000259" key="6">
    <source>
        <dbReference type="PROSITE" id="PS50860"/>
    </source>
</evidence>
<evidence type="ECO:0000313" key="7">
    <source>
        <dbReference type="EMBL" id="HDP15807.1"/>
    </source>
</evidence>
<organism evidence="7">
    <name type="scientific">Thermofilum adornatum</name>
    <dbReference type="NCBI Taxonomy" id="1365176"/>
    <lineage>
        <taxon>Archaea</taxon>
        <taxon>Thermoproteota</taxon>
        <taxon>Thermoprotei</taxon>
        <taxon>Thermofilales</taxon>
        <taxon>Thermofilaceae</taxon>
        <taxon>Thermofilum</taxon>
    </lineage>
</organism>
<evidence type="ECO:0000256" key="1">
    <source>
        <dbReference type="ARBA" id="ARBA00001947"/>
    </source>
</evidence>
<dbReference type="PANTHER" id="PTHR43462:SF1">
    <property type="entry name" value="ALANYL-TRNA EDITING PROTEIN AARSD1"/>
    <property type="match status" value="1"/>
</dbReference>
<dbReference type="PROSITE" id="PS50860">
    <property type="entry name" value="AA_TRNA_LIGASE_II_ALA"/>
    <property type="match status" value="1"/>
</dbReference>
<sequence>MLLQGPYSQGEKVTEELFLKDAYLKECEARITGVELLKGSKAYIELDRTIFHPLSGGQPSDEGTISSGSMTFRVKKAIRQNKQIRHWGKIEAGEPQVGDTVKCVIDWEKRYLVMKLHTAGHILDYAMMKIYGKLVETVDAYHGPPEAYLVYKVSQPPETSQLESIANEVVDAGINVVVKFVTRNMLEKVTYNAPNLSRLPLLGEYRIVEIEGINSMPCSGTHVKNTREIGHIKILGITNEIEGVKVKYSVY</sequence>
<dbReference type="GO" id="GO:0005524">
    <property type="term" value="F:ATP binding"/>
    <property type="evidence" value="ECO:0007669"/>
    <property type="project" value="InterPro"/>
</dbReference>
<dbReference type="InterPro" id="IPR009000">
    <property type="entry name" value="Transl_B-barrel_sf"/>
</dbReference>
<dbReference type="InterPro" id="IPR018165">
    <property type="entry name" value="Ala-tRNA-synth_IIc_core"/>
</dbReference>
<dbReference type="InterPro" id="IPR018164">
    <property type="entry name" value="Ala-tRNA-synth_IIc_N"/>
</dbReference>
<dbReference type="SUPFAM" id="SSF55186">
    <property type="entry name" value="ThrRS/AlaRS common domain"/>
    <property type="match status" value="1"/>
</dbReference>
<comment type="subcellular location">
    <subcellularLocation>
        <location evidence="2">Cytoplasm</location>
    </subcellularLocation>
</comment>
<evidence type="ECO:0000256" key="5">
    <source>
        <dbReference type="ARBA" id="ARBA00022833"/>
    </source>
</evidence>
<protein>
    <submittedName>
        <fullName evidence="7">Alanyl-tRNA editing protein</fullName>
    </submittedName>
</protein>
<dbReference type="GO" id="GO:0005737">
    <property type="term" value="C:cytoplasm"/>
    <property type="evidence" value="ECO:0007669"/>
    <property type="project" value="UniProtKB-SubCell"/>
</dbReference>
<dbReference type="SUPFAM" id="SSF50447">
    <property type="entry name" value="Translation proteins"/>
    <property type="match status" value="1"/>
</dbReference>
<dbReference type="InterPro" id="IPR018163">
    <property type="entry name" value="Thr/Ala-tRNA-synth_IIc_edit"/>
</dbReference>
<keyword evidence="5" id="KW-0862">Zinc</keyword>
<dbReference type="PANTHER" id="PTHR43462">
    <property type="entry name" value="ALANYL-TRNA EDITING PROTEIN"/>
    <property type="match status" value="1"/>
</dbReference>
<name>A0A7C1GB85_9CREN</name>
<keyword evidence="3" id="KW-0963">Cytoplasm</keyword>
<evidence type="ECO:0000256" key="4">
    <source>
        <dbReference type="ARBA" id="ARBA00022723"/>
    </source>
</evidence>